<dbReference type="STRING" id="1000565.METUNv1_03611"/>
<sequence>MVTEDPCQHAESLPHWSQEYLQLTSGEFRGRIVEMSSGAVQLFRESMDQVIDEKGHPRPSSYTFGVPINVHRGGYWQAHEVGRDSLLTLSPGEELHFRTPQVSDIFAAVIDADTLDGYAQAVLGHEVSTLIARAQMQTLPSAAAMRYRQVLHEVMCCVQSTPDVLTHAASRQAVSESIINASLTALLSISEHPERSRGGHAIHRAIVERARNYILNRRDQPPSVSDLSAHLKMSRRGLHHAFMNVLGISPVTFLRYVRLHGVRKDLLHGGPDMTVSSAACKWGFWHMGMFSSYYKALFGESPSSTLKRPPQVRSQPWSSGHGDWPFPGMPD</sequence>
<dbReference type="PROSITE" id="PS01124">
    <property type="entry name" value="HTH_ARAC_FAMILY_2"/>
    <property type="match status" value="1"/>
</dbReference>
<keyword evidence="1" id="KW-0805">Transcription regulation</keyword>
<dbReference type="EMBL" id="AFHG01000058">
    <property type="protein sequence ID" value="EGK70223.1"/>
    <property type="molecule type" value="Genomic_DNA"/>
</dbReference>
<keyword evidence="3" id="KW-0804">Transcription</keyword>
<dbReference type="PROSITE" id="PS00041">
    <property type="entry name" value="HTH_ARAC_FAMILY_1"/>
    <property type="match status" value="1"/>
</dbReference>
<evidence type="ECO:0000256" key="2">
    <source>
        <dbReference type="ARBA" id="ARBA00023125"/>
    </source>
</evidence>
<evidence type="ECO:0000313" key="6">
    <source>
        <dbReference type="EMBL" id="EGK70223.1"/>
    </source>
</evidence>
<comment type="caution">
    <text evidence="6">The sequence shown here is derived from an EMBL/GenBank/DDBJ whole genome shotgun (WGS) entry which is preliminary data.</text>
</comment>
<dbReference type="GO" id="GO:0003700">
    <property type="term" value="F:DNA-binding transcription factor activity"/>
    <property type="evidence" value="ECO:0007669"/>
    <property type="project" value="InterPro"/>
</dbReference>
<dbReference type="InterPro" id="IPR053142">
    <property type="entry name" value="PchR_regulatory_protein"/>
</dbReference>
<keyword evidence="7" id="KW-1185">Reference proteome</keyword>
<dbReference type="AlphaFoldDB" id="F5RH19"/>
<dbReference type="Gene3D" id="1.10.10.60">
    <property type="entry name" value="Homeodomain-like"/>
    <property type="match status" value="1"/>
</dbReference>
<dbReference type="eggNOG" id="COG2207">
    <property type="taxonomic scope" value="Bacteria"/>
</dbReference>
<accession>F5RH19</accession>
<evidence type="ECO:0000256" key="4">
    <source>
        <dbReference type="SAM" id="MobiDB-lite"/>
    </source>
</evidence>
<evidence type="ECO:0000259" key="5">
    <source>
        <dbReference type="PROSITE" id="PS01124"/>
    </source>
</evidence>
<dbReference type="PANTHER" id="PTHR47893">
    <property type="entry name" value="REGULATORY PROTEIN PCHR"/>
    <property type="match status" value="1"/>
</dbReference>
<protein>
    <submittedName>
        <fullName evidence="6">Transcriptional regulator</fullName>
    </submittedName>
</protein>
<evidence type="ECO:0000313" key="7">
    <source>
        <dbReference type="Proteomes" id="UP000005019"/>
    </source>
</evidence>
<dbReference type="GO" id="GO:0043565">
    <property type="term" value="F:sequence-specific DNA binding"/>
    <property type="evidence" value="ECO:0007669"/>
    <property type="project" value="InterPro"/>
</dbReference>
<feature type="domain" description="HTH araC/xylS-type" evidence="5">
    <location>
        <begin position="208"/>
        <end position="308"/>
    </location>
</feature>
<dbReference type="SUPFAM" id="SSF46689">
    <property type="entry name" value="Homeodomain-like"/>
    <property type="match status" value="1"/>
</dbReference>
<evidence type="ECO:0000256" key="3">
    <source>
        <dbReference type="ARBA" id="ARBA00023163"/>
    </source>
</evidence>
<keyword evidence="2" id="KW-0238">DNA-binding</keyword>
<reference evidence="6 7" key="1">
    <citation type="journal article" date="2011" name="J. Bacteriol.">
        <title>Genome sequence of Methyloversatilis universalis FAM5T, a methylotrophic representative of the order Rhodocyclales.</title>
        <authorList>
            <person name="Kittichotirat W."/>
            <person name="Good N.M."/>
            <person name="Hall R."/>
            <person name="Bringel F."/>
            <person name="Lajus A."/>
            <person name="Medigue C."/>
            <person name="Smalley N.E."/>
            <person name="Beck D."/>
            <person name="Bumgarner R."/>
            <person name="Vuilleumier S."/>
            <person name="Kalyuzhnaya M.G."/>
        </authorList>
    </citation>
    <scope>NUCLEOTIDE SEQUENCE [LARGE SCALE GENOMIC DNA]</scope>
    <source>
        <strain evidence="7">ATCC BAA-1314 / JCM 13912 / FAM5</strain>
    </source>
</reference>
<proteinExistence type="predicted"/>
<feature type="compositionally biased region" description="Polar residues" evidence="4">
    <location>
        <begin position="305"/>
        <end position="318"/>
    </location>
</feature>
<organism evidence="6 7">
    <name type="scientific">Methyloversatilis universalis (strain ATCC BAA-1314 / DSM 25237 / JCM 13912 / CCUG 52030 / FAM5)</name>
    <dbReference type="NCBI Taxonomy" id="1000565"/>
    <lineage>
        <taxon>Bacteria</taxon>
        <taxon>Pseudomonadati</taxon>
        <taxon>Pseudomonadota</taxon>
        <taxon>Betaproteobacteria</taxon>
        <taxon>Nitrosomonadales</taxon>
        <taxon>Sterolibacteriaceae</taxon>
        <taxon>Methyloversatilis</taxon>
    </lineage>
</organism>
<dbReference type="Proteomes" id="UP000005019">
    <property type="component" value="Unassembled WGS sequence"/>
</dbReference>
<dbReference type="InterPro" id="IPR009057">
    <property type="entry name" value="Homeodomain-like_sf"/>
</dbReference>
<dbReference type="PANTHER" id="PTHR47893:SF1">
    <property type="entry name" value="REGULATORY PROTEIN PCHR"/>
    <property type="match status" value="1"/>
</dbReference>
<dbReference type="OrthoDB" id="185346at2"/>
<name>F5RH19_METUF</name>
<dbReference type="InterPro" id="IPR018060">
    <property type="entry name" value="HTH_AraC"/>
</dbReference>
<dbReference type="SMART" id="SM00342">
    <property type="entry name" value="HTH_ARAC"/>
    <property type="match status" value="1"/>
</dbReference>
<dbReference type="InterPro" id="IPR018062">
    <property type="entry name" value="HTH_AraC-typ_CS"/>
</dbReference>
<feature type="region of interest" description="Disordered" evidence="4">
    <location>
        <begin position="305"/>
        <end position="331"/>
    </location>
</feature>
<dbReference type="Pfam" id="PF12833">
    <property type="entry name" value="HTH_18"/>
    <property type="match status" value="1"/>
</dbReference>
<gene>
    <name evidence="6" type="ORF">METUNv1_03611</name>
</gene>
<evidence type="ECO:0000256" key="1">
    <source>
        <dbReference type="ARBA" id="ARBA00023015"/>
    </source>
</evidence>